<dbReference type="Pfam" id="PF00685">
    <property type="entry name" value="Sulfotransfer_1"/>
    <property type="match status" value="1"/>
</dbReference>
<gene>
    <name evidence="5" type="primary">LOC123144668</name>
</gene>
<evidence type="ECO:0000256" key="2">
    <source>
        <dbReference type="ARBA" id="ARBA00022679"/>
    </source>
</evidence>
<dbReference type="OrthoDB" id="205623at2759"/>
<evidence type="ECO:0000313" key="6">
    <source>
        <dbReference type="Proteomes" id="UP000019116"/>
    </source>
</evidence>
<dbReference type="RefSeq" id="XP_044419838.1">
    <property type="nucleotide sequence ID" value="XM_044563903.1"/>
</dbReference>
<evidence type="ECO:0000256" key="1">
    <source>
        <dbReference type="ARBA" id="ARBA00005771"/>
    </source>
</evidence>
<keyword evidence="2 3" id="KW-0808">Transferase</keyword>
<protein>
    <recommendedName>
        <fullName evidence="3">Sulfotransferase</fullName>
        <ecNumber evidence="3">2.8.2.-</ecNumber>
    </recommendedName>
</protein>
<dbReference type="EnsemblPlants" id="TraesCS1A02G250200.1">
    <property type="protein sequence ID" value="TraesCS1A02G250200.1"/>
    <property type="gene ID" value="TraesCS1A02G250200"/>
</dbReference>
<comment type="similarity">
    <text evidence="1 3">Belongs to the sulfotransferase 1 family.</text>
</comment>
<reference evidence="5" key="1">
    <citation type="submission" date="2018-08" db="EMBL/GenBank/DDBJ databases">
        <authorList>
            <person name="Rossello M."/>
        </authorList>
    </citation>
    <scope>NUCLEOTIDE SEQUENCE [LARGE SCALE GENOMIC DNA]</scope>
    <source>
        <strain evidence="5">cv. Chinese Spring</strain>
    </source>
</reference>
<dbReference type="GO" id="GO:0008146">
    <property type="term" value="F:sulfotransferase activity"/>
    <property type="evidence" value="ECO:0000318"/>
    <property type="project" value="GO_Central"/>
</dbReference>
<reference evidence="5" key="2">
    <citation type="submission" date="2018-10" db="UniProtKB">
        <authorList>
            <consortium name="EnsemblPlants"/>
        </authorList>
    </citation>
    <scope>IDENTIFICATION</scope>
</reference>
<dbReference type="Gramene" id="TraesCS1A03G0646600.1">
    <property type="protein sequence ID" value="TraesCS1A03G0646600.1.CDS"/>
    <property type="gene ID" value="TraesCS1A03G0646600"/>
</dbReference>
<dbReference type="GeneID" id="123144668"/>
<dbReference type="SMR" id="A0A3B5Y1C4"/>
<dbReference type="GO" id="GO:0051923">
    <property type="term" value="P:sulfation"/>
    <property type="evidence" value="ECO:0000318"/>
    <property type="project" value="GO_Central"/>
</dbReference>
<dbReference type="Gene3D" id="3.40.50.300">
    <property type="entry name" value="P-loop containing nucleotide triphosphate hydrolases"/>
    <property type="match status" value="1"/>
</dbReference>
<accession>A0A3B5Y1C4</accession>
<dbReference type="KEGG" id="taes:123144668"/>
<dbReference type="InterPro" id="IPR027417">
    <property type="entry name" value="P-loop_NTPase"/>
</dbReference>
<dbReference type="GO" id="GO:0005737">
    <property type="term" value="C:cytoplasm"/>
    <property type="evidence" value="ECO:0000318"/>
    <property type="project" value="GO_Central"/>
</dbReference>
<dbReference type="EC" id="2.8.2.-" evidence="3"/>
<dbReference type="InterPro" id="IPR000863">
    <property type="entry name" value="Sulfotransferase_dom"/>
</dbReference>
<dbReference type="Gramene" id="TraesCS1A02G250200.1">
    <property type="protein sequence ID" value="TraesCS1A02G250200.1"/>
    <property type="gene ID" value="TraesCS1A02G250200"/>
</dbReference>
<dbReference type="STRING" id="4565.A0A3B5Y1C4"/>
<evidence type="ECO:0000256" key="3">
    <source>
        <dbReference type="RuleBase" id="RU361155"/>
    </source>
</evidence>
<dbReference type="PANTHER" id="PTHR11783">
    <property type="entry name" value="SULFOTRANSFERASE SULT"/>
    <property type="match status" value="1"/>
</dbReference>
<dbReference type="AlphaFoldDB" id="A0A3B5Y1C4"/>
<keyword evidence="6" id="KW-1185">Reference proteome</keyword>
<name>A0A3B5Y1C4_WHEAT</name>
<dbReference type="SUPFAM" id="SSF52540">
    <property type="entry name" value="P-loop containing nucleoside triphosphate hydrolases"/>
    <property type="match status" value="1"/>
</dbReference>
<sequence length="341" mass="37829">MVGSETSSLLHGPVAFKDADDGTIPVHPPTEYAAAVASLPTNLNHASNSKLKRRCYQGVWVREEWAPGIMAMQRSFAARPGDVVLASVPKSGTTWLKALIFATMVRAACPPASPAHPLRRLNPHDCVPLVDRLFAVGREAVLDALPSPRLMCTHMPLSVLPPSISGGPYCKIVYICRDPKDMVVSLWHFINRAQPDISLQEMFETVCEGTSNGGPFWDHILGYWRASNAEPSRVLFLTYEQMLQDPLDKVRKLAQFLGRPFSDTEEEAGVVAEIVELCSLENLKNLEVNKKGSQGVFFKFSHDSYFRNGVVGDWVNHLTPEMAKRLDAICEEKFRGSGFTF</sequence>
<dbReference type="Proteomes" id="UP000019116">
    <property type="component" value="Chromosome 1A"/>
</dbReference>
<evidence type="ECO:0000313" key="5">
    <source>
        <dbReference type="EnsemblPlants" id="TraesCS1A02G250200.1"/>
    </source>
</evidence>
<organism evidence="5">
    <name type="scientific">Triticum aestivum</name>
    <name type="common">Wheat</name>
    <dbReference type="NCBI Taxonomy" id="4565"/>
    <lineage>
        <taxon>Eukaryota</taxon>
        <taxon>Viridiplantae</taxon>
        <taxon>Streptophyta</taxon>
        <taxon>Embryophyta</taxon>
        <taxon>Tracheophyta</taxon>
        <taxon>Spermatophyta</taxon>
        <taxon>Magnoliopsida</taxon>
        <taxon>Liliopsida</taxon>
        <taxon>Poales</taxon>
        <taxon>Poaceae</taxon>
        <taxon>BOP clade</taxon>
        <taxon>Pooideae</taxon>
        <taxon>Triticodae</taxon>
        <taxon>Triticeae</taxon>
        <taxon>Triticinae</taxon>
        <taxon>Triticum</taxon>
    </lineage>
</organism>
<feature type="domain" description="Sulfotransferase" evidence="4">
    <location>
        <begin position="81"/>
        <end position="338"/>
    </location>
</feature>
<proteinExistence type="inferred from homology"/>
<dbReference type="OMA" id="FRRWTEE"/>
<evidence type="ECO:0000259" key="4">
    <source>
        <dbReference type="Pfam" id="PF00685"/>
    </source>
</evidence>